<protein>
    <submittedName>
        <fullName evidence="1">Uncharacterized protein</fullName>
    </submittedName>
</protein>
<reference evidence="1" key="1">
    <citation type="submission" date="2018-01" db="EMBL/GenBank/DDBJ databases">
        <authorList>
            <person name="Krukenberg V."/>
        </authorList>
    </citation>
    <scope>NUCLEOTIDE SEQUENCE</scope>
    <source>
        <strain evidence="1">E20ANME2</strain>
    </source>
</reference>
<evidence type="ECO:0000313" key="2">
    <source>
        <dbReference type="Proteomes" id="UP000248329"/>
    </source>
</evidence>
<name>A0AC61L372_9EURY</name>
<evidence type="ECO:0000313" key="1">
    <source>
        <dbReference type="EMBL" id="PXF60897.1"/>
    </source>
</evidence>
<dbReference type="Proteomes" id="UP000248329">
    <property type="component" value="Unassembled WGS sequence"/>
</dbReference>
<proteinExistence type="predicted"/>
<organism evidence="1 2">
    <name type="scientific">Candidatus Methanogaster sp</name>
    <dbReference type="NCBI Taxonomy" id="3386292"/>
    <lineage>
        <taxon>Archaea</taxon>
        <taxon>Methanobacteriati</taxon>
        <taxon>Methanobacteriota</taxon>
        <taxon>Stenosarchaea group</taxon>
        <taxon>Methanomicrobia</taxon>
        <taxon>Methanosarcinales</taxon>
        <taxon>ANME-2 cluster</taxon>
        <taxon>Candidatus Methanogasteraceae</taxon>
        <taxon>Candidatus Methanogaster</taxon>
    </lineage>
</organism>
<sequence>MRFLEFGNKENKAIILIHGYGISWKMWMPQIDVFSKDYFVIVPVLDGHDTEKSSTFTTVEKAATDIIDYVTQIYGEHIFAICGASLGATIAIDVLAQNRLKVDKAIVDGGPVVPMNKLFLSFSIMMRILQAHRMKKGSKFVRYMFSRTFFPNEMVDEIMNVGAIMTDESCRNLHLSAFGYSLPASIANIKTDIAYWYGSKEAMFGKKYAKAVLEVLPNAKIKVFKGFEHGELCVGNPELYIKEATEFF</sequence>
<gene>
    <name evidence="1" type="ORF">C4B59_06945</name>
</gene>
<dbReference type="EMBL" id="PQXF01000010">
    <property type="protein sequence ID" value="PXF60897.1"/>
    <property type="molecule type" value="Genomic_DNA"/>
</dbReference>
<comment type="caution">
    <text evidence="1">The sequence shown here is derived from an EMBL/GenBank/DDBJ whole genome shotgun (WGS) entry which is preliminary data.</text>
</comment>
<accession>A0AC61L372</accession>